<name>A0A388TEA2_TERA1</name>
<reference evidence="2 3" key="1">
    <citation type="journal article" date="2019" name="ISME J.">
        <title>Genome analyses of uncultured TG2/ZB3 bacteria in 'Margulisbacteria' specifically attached to ectosymbiotic spirochetes of protists in the termite gut.</title>
        <authorList>
            <person name="Utami Y.D."/>
            <person name="Kuwahara H."/>
            <person name="Igai K."/>
            <person name="Murakami T."/>
            <person name="Sugaya K."/>
            <person name="Morikawa T."/>
            <person name="Nagura Y."/>
            <person name="Yuki M."/>
            <person name="Deevong P."/>
            <person name="Inoue T."/>
            <person name="Kihara K."/>
            <person name="Lo N."/>
            <person name="Yamada A."/>
            <person name="Ohkuma M."/>
            <person name="Hongoh Y."/>
        </authorList>
    </citation>
    <scope>NUCLEOTIDE SEQUENCE [LARGE SCALE GENOMIC DNA]</scope>
    <source>
        <strain evidence="2">NkOx7-01</strain>
    </source>
</reference>
<dbReference type="Gene3D" id="2.60.40.4070">
    <property type="match status" value="1"/>
</dbReference>
<proteinExistence type="predicted"/>
<feature type="compositionally biased region" description="Polar residues" evidence="1">
    <location>
        <begin position="429"/>
        <end position="454"/>
    </location>
</feature>
<dbReference type="Proteomes" id="UP000269352">
    <property type="component" value="Unassembled WGS sequence"/>
</dbReference>
<dbReference type="SUPFAM" id="SSF49265">
    <property type="entry name" value="Fibronectin type III"/>
    <property type="match status" value="1"/>
</dbReference>
<keyword evidence="3" id="KW-1185">Reference proteome</keyword>
<dbReference type="Gene3D" id="2.60.40.10">
    <property type="entry name" value="Immunoglobulins"/>
    <property type="match status" value="3"/>
</dbReference>
<sequence length="548" mass="60099">YYLRARAVDNAGNTSNWTTVLTYKFDNTAPVLTHTAETEGWTNVADRGAYTWTPAGSSHGLAGYNVYWGTDSSGTSTTTFQADNSYDPPTLTSSGVYYLCVQAKDEIGNVSEWITVLTYKFDNAAPVLTHTAITEGWTNVADRDAYTWTAATDSGSGVAGYYVYWGTNSNGTSTTFQAGNSYDPPALTSFGKYYLRVLAKDNIGNVSSVWTTVLEYRYTTEYFSPEGSLQINGGANYIDGVTYTSSDEIILNLSWGGVVPVIEMWITGGQNYNRWLPIAADHLLTLMTITGEGLKTVTVKYRNEIERESPVYSASVFYDVTKPNFINPKSVSAKSESVTASFSWSPAEDNAANGSAGSGVDFYNVYWGTNRYGESISGTTSNTRYTEMPCPATGVYYLRAQPVDKAGNIGEWATLLTYDYTYTEPKPGTQPNDNDPSQPETPADYQTGNGGTNETIWSFPNPFSPAGGDQARIVYTVEEDGPVKVFIYNLRGVKVWQQENTAYAGRENQIIWDGSDLRGRSAANGTYIMLLLDENKKVLAKGRLLLLD</sequence>
<evidence type="ECO:0000313" key="2">
    <source>
        <dbReference type="EMBL" id="GBR74279.1"/>
    </source>
</evidence>
<evidence type="ECO:0000313" key="3">
    <source>
        <dbReference type="Proteomes" id="UP000269352"/>
    </source>
</evidence>
<evidence type="ECO:0008006" key="4">
    <source>
        <dbReference type="Google" id="ProtNLM"/>
    </source>
</evidence>
<comment type="caution">
    <text evidence="2">The sequence shown here is derived from an EMBL/GenBank/DDBJ whole genome shotgun (WGS) entry which is preliminary data.</text>
</comment>
<evidence type="ECO:0000256" key="1">
    <source>
        <dbReference type="SAM" id="MobiDB-lite"/>
    </source>
</evidence>
<dbReference type="EMBL" id="BGZN01000037">
    <property type="protein sequence ID" value="GBR74279.1"/>
    <property type="molecule type" value="Genomic_DNA"/>
</dbReference>
<accession>A0A388TEA2</accession>
<dbReference type="InterPro" id="IPR036116">
    <property type="entry name" value="FN3_sf"/>
</dbReference>
<dbReference type="InterPro" id="IPR013783">
    <property type="entry name" value="Ig-like_fold"/>
</dbReference>
<feature type="region of interest" description="Disordered" evidence="1">
    <location>
        <begin position="423"/>
        <end position="454"/>
    </location>
</feature>
<organism evidence="2 3">
    <name type="scientific">Termititenax aidoneus</name>
    <dbReference type="NCBI Taxonomy" id="2218524"/>
    <lineage>
        <taxon>Bacteria</taxon>
        <taxon>Bacillati</taxon>
        <taxon>Candidatus Margulisiibacteriota</taxon>
        <taxon>Candidatus Termititenacia</taxon>
        <taxon>Candidatus Termititenacales</taxon>
        <taxon>Candidatus Termititenacaceae</taxon>
        <taxon>Candidatus Termititenax</taxon>
    </lineage>
</organism>
<gene>
    <name evidence="2" type="ORF">NO1_1485</name>
</gene>
<feature type="non-terminal residue" evidence="2">
    <location>
        <position position="1"/>
    </location>
</feature>
<dbReference type="AlphaFoldDB" id="A0A388TEA2"/>
<protein>
    <recommendedName>
        <fullName evidence="4">T9SS type A sorting domain-containing protein</fullName>
    </recommendedName>
</protein>